<proteinExistence type="inferred from homology"/>
<comment type="caution">
    <text evidence="8">The sequence shown here is derived from an EMBL/GenBank/DDBJ whole genome shotgun (WGS) entry which is preliminary data.</text>
</comment>
<accession>A0A177MBB7</accession>
<evidence type="ECO:0000313" key="9">
    <source>
        <dbReference type="Proteomes" id="UP000077763"/>
    </source>
</evidence>
<dbReference type="RefSeq" id="WP_064036979.1">
    <property type="nucleotide sequence ID" value="NZ_LUUH01000060.1"/>
</dbReference>
<evidence type="ECO:0000256" key="4">
    <source>
        <dbReference type="ARBA" id="ARBA00022679"/>
    </source>
</evidence>
<dbReference type="Proteomes" id="UP000077763">
    <property type="component" value="Unassembled WGS sequence"/>
</dbReference>
<reference evidence="8 9" key="1">
    <citation type="submission" date="2016-03" db="EMBL/GenBank/DDBJ databases">
        <authorList>
            <person name="Ploux O."/>
        </authorList>
    </citation>
    <scope>NUCLEOTIDE SEQUENCE [LARGE SCALE GENOMIC DNA]</scope>
    <source>
        <strain evidence="8 9">R-45371</strain>
    </source>
</reference>
<keyword evidence="5" id="KW-0012">Acyltransferase</keyword>
<dbReference type="EMBL" id="LUUH01000060">
    <property type="protein sequence ID" value="OAI02941.1"/>
    <property type="molecule type" value="Genomic_DNA"/>
</dbReference>
<keyword evidence="2" id="KW-0678">Repressor</keyword>
<comment type="catalytic activity">
    <reaction evidence="6">
        <text>glycyl-tRNA(Gly) + acetyl-CoA = N-acetylglycyl-tRNA(Gly) + CoA + H(+)</text>
        <dbReference type="Rhea" id="RHEA:81867"/>
        <dbReference type="Rhea" id="RHEA-COMP:9683"/>
        <dbReference type="Rhea" id="RHEA-COMP:19766"/>
        <dbReference type="ChEBI" id="CHEBI:15378"/>
        <dbReference type="ChEBI" id="CHEBI:57287"/>
        <dbReference type="ChEBI" id="CHEBI:57288"/>
        <dbReference type="ChEBI" id="CHEBI:78522"/>
        <dbReference type="ChEBI" id="CHEBI:232036"/>
    </reaction>
</comment>
<evidence type="ECO:0000256" key="3">
    <source>
        <dbReference type="ARBA" id="ARBA00022649"/>
    </source>
</evidence>
<evidence type="ECO:0000259" key="7">
    <source>
        <dbReference type="Pfam" id="PF00583"/>
    </source>
</evidence>
<dbReference type="InterPro" id="IPR000182">
    <property type="entry name" value="GNAT_dom"/>
</dbReference>
<dbReference type="Gene3D" id="3.40.630.30">
    <property type="match status" value="1"/>
</dbReference>
<keyword evidence="4" id="KW-0808">Transferase</keyword>
<evidence type="ECO:0000256" key="5">
    <source>
        <dbReference type="ARBA" id="ARBA00023315"/>
    </source>
</evidence>
<keyword evidence="3" id="KW-1277">Toxin-antitoxin system</keyword>
<dbReference type="Pfam" id="PF00583">
    <property type="entry name" value="Acetyltransf_1"/>
    <property type="match status" value="1"/>
</dbReference>
<evidence type="ECO:0000256" key="2">
    <source>
        <dbReference type="ARBA" id="ARBA00022491"/>
    </source>
</evidence>
<organism evidence="8 9">
    <name type="scientific">Methylomonas methanica</name>
    <dbReference type="NCBI Taxonomy" id="421"/>
    <lineage>
        <taxon>Bacteria</taxon>
        <taxon>Pseudomonadati</taxon>
        <taxon>Pseudomonadota</taxon>
        <taxon>Gammaproteobacteria</taxon>
        <taxon>Methylococcales</taxon>
        <taxon>Methylococcaceae</taxon>
        <taxon>Methylomonas</taxon>
    </lineage>
</organism>
<evidence type="ECO:0000256" key="1">
    <source>
        <dbReference type="ARBA" id="ARBA00009342"/>
    </source>
</evidence>
<evidence type="ECO:0000256" key="6">
    <source>
        <dbReference type="ARBA" id="ARBA00049880"/>
    </source>
</evidence>
<sequence length="161" mass="17718">MPLKIEALGASHLRKAFDCGVSSLNIYLQQYARQNVKHRINRVFVATDISEPQTILGYYTLSAGSVRADDLPAEHNRRLPNYPVPVALLGRLAVDQQHQGQRLGTILLADAVQRVEQASAVMAVYAIVVDALTPAAAEFYRQFGFIAFAGQPLKLFLPLSN</sequence>
<dbReference type="PANTHER" id="PTHR36449:SF1">
    <property type="entry name" value="ACETYLTRANSFERASE"/>
    <property type="match status" value="1"/>
</dbReference>
<comment type="similarity">
    <text evidence="1">Belongs to the acetyltransferase family. GNAT subfamily.</text>
</comment>
<dbReference type="AlphaFoldDB" id="A0A177MBB7"/>
<protein>
    <recommendedName>
        <fullName evidence="7">N-acetyltransferase domain-containing protein</fullName>
    </recommendedName>
</protein>
<evidence type="ECO:0000313" key="8">
    <source>
        <dbReference type="EMBL" id="OAI02941.1"/>
    </source>
</evidence>
<dbReference type="InterPro" id="IPR016181">
    <property type="entry name" value="Acyl_CoA_acyltransferase"/>
</dbReference>
<name>A0A177MBB7_METMH</name>
<dbReference type="SUPFAM" id="SSF55729">
    <property type="entry name" value="Acyl-CoA N-acyltransferases (Nat)"/>
    <property type="match status" value="1"/>
</dbReference>
<dbReference type="GO" id="GO:0016747">
    <property type="term" value="F:acyltransferase activity, transferring groups other than amino-acyl groups"/>
    <property type="evidence" value="ECO:0007669"/>
    <property type="project" value="InterPro"/>
</dbReference>
<dbReference type="PANTHER" id="PTHR36449">
    <property type="entry name" value="ACETYLTRANSFERASE-RELATED"/>
    <property type="match status" value="1"/>
</dbReference>
<feature type="domain" description="N-acetyltransferase" evidence="7">
    <location>
        <begin position="53"/>
        <end position="145"/>
    </location>
</feature>
<gene>
    <name evidence="8" type="ORF">A1353_14885</name>
</gene>